<proteinExistence type="predicted"/>
<feature type="region of interest" description="Disordered" evidence="1">
    <location>
        <begin position="374"/>
        <end position="401"/>
    </location>
</feature>
<protein>
    <submittedName>
        <fullName evidence="2">Uncharacterized protein</fullName>
    </submittedName>
</protein>
<feature type="compositionally biased region" description="Basic and acidic residues" evidence="1">
    <location>
        <begin position="322"/>
        <end position="337"/>
    </location>
</feature>
<evidence type="ECO:0000313" key="3">
    <source>
        <dbReference type="Proteomes" id="UP001381693"/>
    </source>
</evidence>
<feature type="region of interest" description="Disordered" evidence="1">
    <location>
        <begin position="183"/>
        <end position="215"/>
    </location>
</feature>
<feature type="region of interest" description="Disordered" evidence="1">
    <location>
        <begin position="322"/>
        <end position="356"/>
    </location>
</feature>
<evidence type="ECO:0000313" key="2">
    <source>
        <dbReference type="EMBL" id="KAK7087059.1"/>
    </source>
</evidence>
<feature type="compositionally biased region" description="Polar residues" evidence="1">
    <location>
        <begin position="203"/>
        <end position="215"/>
    </location>
</feature>
<feature type="compositionally biased region" description="Polar residues" evidence="1">
    <location>
        <begin position="338"/>
        <end position="350"/>
    </location>
</feature>
<name>A0AAN9AHR9_HALRR</name>
<sequence>MLAMAVVNHKMISDGAGGSERIEEEEDILTRLRYLRRTLQECHKRMSIVDQKLEGSQLSVVNCTKSNHSFVSKEALNGTSMHTNKNCQSYVHTNGIYSHEESSINQKTGDNIFVEAHTSLDFGPILGGYMSYGSPEPFSGNEMQYGKERDYIMHLAQKHANELYDMYCSKSHVNTDLEKKNNATEKNDHVKKRVRWQDEESTSRSLETIESANQNGNDLYENETIEFQGDECVDYNNTSETQHYPTLKYIDDMKINEYTEAGETELSEIDRRNNYNDVYSEEDPPETEWVKRLPDNTMKTNSPQEVYSELNRQMESDQIIEKSNTKEPTENYSHEESSNTFDCSSFQSQDGDVPLPSHLHDISRPWFRKAQHLENNVNNNSQPKRRKHALIRSRKGDKDNLDKLESINSETHAPHNSQNYGVLKMLHFVEEPESIDKKKKYSDSDDIITEDVSSLEIVPEETECENSVSNNISSNAELLSEIYGPHSQNTENICDSRHGKTISGVPEGLPNIDNKLHTIEKSLKNATKYFVAICKALKHIGVTGDDYEHSEPFSDLEFFEYNSLLEDEKISEDVILPLANNAKNVTGMNNFRKNVSLQNTNTPTKEADNSLKHYRLGKAEIGYATNSTGIYDKSTKC</sequence>
<organism evidence="2 3">
    <name type="scientific">Halocaridina rubra</name>
    <name type="common">Hawaiian red shrimp</name>
    <dbReference type="NCBI Taxonomy" id="373956"/>
    <lineage>
        <taxon>Eukaryota</taxon>
        <taxon>Metazoa</taxon>
        <taxon>Ecdysozoa</taxon>
        <taxon>Arthropoda</taxon>
        <taxon>Crustacea</taxon>
        <taxon>Multicrustacea</taxon>
        <taxon>Malacostraca</taxon>
        <taxon>Eumalacostraca</taxon>
        <taxon>Eucarida</taxon>
        <taxon>Decapoda</taxon>
        <taxon>Pleocyemata</taxon>
        <taxon>Caridea</taxon>
        <taxon>Atyoidea</taxon>
        <taxon>Atyidae</taxon>
        <taxon>Halocaridina</taxon>
    </lineage>
</organism>
<reference evidence="2 3" key="1">
    <citation type="submission" date="2023-11" db="EMBL/GenBank/DDBJ databases">
        <title>Halocaridina rubra genome assembly.</title>
        <authorList>
            <person name="Smith C."/>
        </authorList>
    </citation>
    <scope>NUCLEOTIDE SEQUENCE [LARGE SCALE GENOMIC DNA]</scope>
    <source>
        <strain evidence="2">EP-1</strain>
        <tissue evidence="2">Whole</tissue>
    </source>
</reference>
<dbReference type="AlphaFoldDB" id="A0AAN9AHR9"/>
<dbReference type="Proteomes" id="UP001381693">
    <property type="component" value="Unassembled WGS sequence"/>
</dbReference>
<accession>A0AAN9AHR9</accession>
<gene>
    <name evidence="2" type="ORF">SK128_007232</name>
</gene>
<feature type="compositionally biased region" description="Basic residues" evidence="1">
    <location>
        <begin position="383"/>
        <end position="393"/>
    </location>
</feature>
<keyword evidence="3" id="KW-1185">Reference proteome</keyword>
<comment type="caution">
    <text evidence="2">The sequence shown here is derived from an EMBL/GenBank/DDBJ whole genome shotgun (WGS) entry which is preliminary data.</text>
</comment>
<dbReference type="EMBL" id="JAXCGZ010000012">
    <property type="protein sequence ID" value="KAK7087059.1"/>
    <property type="molecule type" value="Genomic_DNA"/>
</dbReference>
<evidence type="ECO:0000256" key="1">
    <source>
        <dbReference type="SAM" id="MobiDB-lite"/>
    </source>
</evidence>